<comment type="caution">
    <text evidence="1">The sequence shown here is derived from an EMBL/GenBank/DDBJ whole genome shotgun (WGS) entry which is preliminary data.</text>
</comment>
<dbReference type="Proteomes" id="UP000249902">
    <property type="component" value="Unassembled WGS sequence"/>
</dbReference>
<sequence>MGKYLKKIKSEKQNYHKFYFSLFYYQYKYFIKKF</sequence>
<gene>
    <name evidence="1" type="ORF">NCTC11653_02654</name>
</gene>
<evidence type="ECO:0000313" key="1">
    <source>
        <dbReference type="EMBL" id="SQA76722.1"/>
    </source>
</evidence>
<name>A0AAX2IE14_CAPSP</name>
<evidence type="ECO:0000313" key="2">
    <source>
        <dbReference type="Proteomes" id="UP000249902"/>
    </source>
</evidence>
<proteinExistence type="predicted"/>
<dbReference type="EMBL" id="UAVP01000011">
    <property type="protein sequence ID" value="SQA76722.1"/>
    <property type="molecule type" value="Genomic_DNA"/>
</dbReference>
<accession>A0AAX2IE14</accession>
<organism evidence="1 2">
    <name type="scientific">Capnocytophaga sputigena</name>
    <dbReference type="NCBI Taxonomy" id="1019"/>
    <lineage>
        <taxon>Bacteria</taxon>
        <taxon>Pseudomonadati</taxon>
        <taxon>Bacteroidota</taxon>
        <taxon>Flavobacteriia</taxon>
        <taxon>Flavobacteriales</taxon>
        <taxon>Flavobacteriaceae</taxon>
        <taxon>Capnocytophaga</taxon>
    </lineage>
</organism>
<protein>
    <submittedName>
        <fullName evidence="1">Uncharacterized protein</fullName>
    </submittedName>
</protein>
<reference evidence="1 2" key="1">
    <citation type="submission" date="2018-06" db="EMBL/GenBank/DDBJ databases">
        <authorList>
            <consortium name="Pathogen Informatics"/>
            <person name="Doyle S."/>
        </authorList>
    </citation>
    <scope>NUCLEOTIDE SEQUENCE [LARGE SCALE GENOMIC DNA]</scope>
    <source>
        <strain evidence="1 2">NCTC11653</strain>
    </source>
</reference>
<dbReference type="AlphaFoldDB" id="A0AAX2IE14"/>